<evidence type="ECO:0008006" key="4">
    <source>
        <dbReference type="Google" id="ProtNLM"/>
    </source>
</evidence>
<dbReference type="GO" id="GO:0072686">
    <property type="term" value="C:mitotic spindle"/>
    <property type="evidence" value="ECO:0007669"/>
    <property type="project" value="TreeGrafter"/>
</dbReference>
<organism evidence="3">
    <name type="scientific">Aplanochytrium stocchinoi</name>
    <dbReference type="NCBI Taxonomy" id="215587"/>
    <lineage>
        <taxon>Eukaryota</taxon>
        <taxon>Sar</taxon>
        <taxon>Stramenopiles</taxon>
        <taxon>Bigyra</taxon>
        <taxon>Labyrinthulomycetes</taxon>
        <taxon>Thraustochytrida</taxon>
        <taxon>Thraustochytriidae</taxon>
        <taxon>Aplanochytrium</taxon>
    </lineage>
</organism>
<evidence type="ECO:0000256" key="2">
    <source>
        <dbReference type="SAM" id="MobiDB-lite"/>
    </source>
</evidence>
<dbReference type="EMBL" id="HBIN01004525">
    <property type="protein sequence ID" value="CAE0432885.1"/>
    <property type="molecule type" value="Transcribed_RNA"/>
</dbReference>
<feature type="compositionally biased region" description="Basic and acidic residues" evidence="2">
    <location>
        <begin position="114"/>
        <end position="131"/>
    </location>
</feature>
<dbReference type="PANTHER" id="PTHR28573:SF1">
    <property type="entry name" value="SPINDLE AND KINETOCHORE-ASSOCIATED PROTEIN 1"/>
    <property type="match status" value="1"/>
</dbReference>
<dbReference type="InterPro" id="IPR042031">
    <property type="entry name" value="SKA1_MBD_sf"/>
</dbReference>
<evidence type="ECO:0000256" key="1">
    <source>
        <dbReference type="ARBA" id="ARBA00006836"/>
    </source>
</evidence>
<gene>
    <name evidence="3" type="ORF">ASTO00021_LOCUS3203</name>
</gene>
<dbReference type="Pfam" id="PF07160">
    <property type="entry name" value="SKA1"/>
    <property type="match status" value="1"/>
</dbReference>
<dbReference type="GO" id="GO:0031110">
    <property type="term" value="P:regulation of microtubule polymerization or depolymerization"/>
    <property type="evidence" value="ECO:0007669"/>
    <property type="project" value="TreeGrafter"/>
</dbReference>
<protein>
    <recommendedName>
        <fullName evidence="4">Spindle and kinetochore-associated protein 1</fullName>
    </recommendedName>
</protein>
<dbReference type="InterPro" id="IPR009829">
    <property type="entry name" value="SKA1"/>
</dbReference>
<dbReference type="GO" id="GO:0000940">
    <property type="term" value="C:outer kinetochore"/>
    <property type="evidence" value="ECO:0007669"/>
    <property type="project" value="TreeGrafter"/>
</dbReference>
<dbReference type="GO" id="GO:0007059">
    <property type="term" value="P:chromosome segregation"/>
    <property type="evidence" value="ECO:0007669"/>
    <property type="project" value="InterPro"/>
</dbReference>
<evidence type="ECO:0000313" key="3">
    <source>
        <dbReference type="EMBL" id="CAE0432885.1"/>
    </source>
</evidence>
<proteinExistence type="inferred from homology"/>
<comment type="similarity">
    <text evidence="1">Belongs to the SKA1 family.</text>
</comment>
<reference evidence="3" key="1">
    <citation type="submission" date="2021-01" db="EMBL/GenBank/DDBJ databases">
        <authorList>
            <person name="Corre E."/>
            <person name="Pelletier E."/>
            <person name="Niang G."/>
            <person name="Scheremetjew M."/>
            <person name="Finn R."/>
            <person name="Kale V."/>
            <person name="Holt S."/>
            <person name="Cochrane G."/>
            <person name="Meng A."/>
            <person name="Brown T."/>
            <person name="Cohen L."/>
        </authorList>
    </citation>
    <scope>NUCLEOTIDE SEQUENCE</scope>
    <source>
        <strain evidence="3">GSBS06</strain>
    </source>
</reference>
<dbReference type="GO" id="GO:0000278">
    <property type="term" value="P:mitotic cell cycle"/>
    <property type="evidence" value="ECO:0007669"/>
    <property type="project" value="TreeGrafter"/>
</dbReference>
<feature type="compositionally biased region" description="Low complexity" evidence="2">
    <location>
        <begin position="160"/>
        <end position="171"/>
    </location>
</feature>
<feature type="region of interest" description="Disordered" evidence="2">
    <location>
        <begin position="114"/>
        <end position="180"/>
    </location>
</feature>
<dbReference type="GO" id="GO:0051301">
    <property type="term" value="P:cell division"/>
    <property type="evidence" value="ECO:0007669"/>
    <property type="project" value="InterPro"/>
</dbReference>
<dbReference type="GO" id="GO:0005876">
    <property type="term" value="C:spindle microtubule"/>
    <property type="evidence" value="ECO:0007669"/>
    <property type="project" value="TreeGrafter"/>
</dbReference>
<dbReference type="PANTHER" id="PTHR28573">
    <property type="entry name" value="SPINDLE AND KINETOCHORE-ASSOCIATED PROTEIN 1"/>
    <property type="match status" value="1"/>
</dbReference>
<accession>A0A7S3PF98</accession>
<name>A0A7S3PF98_9STRA</name>
<sequence>MSLNLRVEAEMVAESFSSVLQNFVRQIGELQRLSLLRGADGNNEVLKRELQEFSLKITKLEDCCSELESYIQEEKGVVDEALNMISLLKEQHRRAQHIRLQLVSVELPLEKTEEQLNKDGDIPDLPNKENLDSTNNLEEIGVERGAAGKCDSGDTGDDVNNGSTSESNSSELKLLKAPDQESLEGVPRYMRSRLTHQQLLEVVNTINDALTNKYKIMRMPRSKQGTTARQQFEKWRKQETVETQEEGLVFVSNEDILDTGKDNGVDFNILKTSLQVLRYCGGLRLHGEGGIHRFIVV</sequence>
<dbReference type="GO" id="GO:0008017">
    <property type="term" value="F:microtubule binding"/>
    <property type="evidence" value="ECO:0007669"/>
    <property type="project" value="InterPro"/>
</dbReference>
<dbReference type="Gene3D" id="1.10.10.1890">
    <property type="entry name" value="Ska1 microtubule binding domain-like"/>
    <property type="match status" value="1"/>
</dbReference>
<dbReference type="AlphaFoldDB" id="A0A7S3PF98"/>